<dbReference type="InterPro" id="IPR036425">
    <property type="entry name" value="MoaB/Mog-like_dom_sf"/>
</dbReference>
<accession>T1AD19</accession>
<keyword evidence="2" id="KW-0501">Molybdenum cofactor biosynthesis</keyword>
<reference evidence="4" key="2">
    <citation type="journal article" date="2014" name="ISME J.">
        <title>Microbial stratification in low pH oxic and suboxic macroscopic growths along an acid mine drainage.</title>
        <authorList>
            <person name="Mendez-Garcia C."/>
            <person name="Mesa V."/>
            <person name="Sprenger R.R."/>
            <person name="Richter M."/>
            <person name="Diez M.S."/>
            <person name="Solano J."/>
            <person name="Bargiela R."/>
            <person name="Golyshina O.V."/>
            <person name="Manteca A."/>
            <person name="Ramos J.L."/>
            <person name="Gallego J.R."/>
            <person name="Llorente I."/>
            <person name="Martins Dos Santos V.A."/>
            <person name="Jensen O.N."/>
            <person name="Pelaez A.I."/>
            <person name="Sanchez J."/>
            <person name="Ferrer M."/>
        </authorList>
    </citation>
    <scope>NUCLEOTIDE SEQUENCE</scope>
</reference>
<dbReference type="PANTHER" id="PTHR43764:SF1">
    <property type="entry name" value="MOLYBDOPTERIN MOLYBDOTRANSFERASE"/>
    <property type="match status" value="1"/>
</dbReference>
<evidence type="ECO:0000256" key="2">
    <source>
        <dbReference type="ARBA" id="ARBA00023150"/>
    </source>
</evidence>
<dbReference type="SUPFAM" id="SSF53218">
    <property type="entry name" value="Molybdenum cofactor biosynthesis proteins"/>
    <property type="match status" value="1"/>
</dbReference>
<dbReference type="PANTHER" id="PTHR43764">
    <property type="entry name" value="MOLYBDENUM COFACTOR BIOSYNTHESIS"/>
    <property type="match status" value="1"/>
</dbReference>
<evidence type="ECO:0000256" key="1">
    <source>
        <dbReference type="ARBA" id="ARBA00005046"/>
    </source>
</evidence>
<dbReference type="Gene3D" id="3.40.980.10">
    <property type="entry name" value="MoaB/Mog-like domain"/>
    <property type="match status" value="1"/>
</dbReference>
<evidence type="ECO:0000259" key="3">
    <source>
        <dbReference type="Pfam" id="PF00994"/>
    </source>
</evidence>
<dbReference type="Pfam" id="PF00994">
    <property type="entry name" value="MoCF_biosynth"/>
    <property type="match status" value="1"/>
</dbReference>
<feature type="non-terminal residue" evidence="4">
    <location>
        <position position="1"/>
    </location>
</feature>
<protein>
    <submittedName>
        <fullName evidence="4">Molybdenum cofactor biosynthesis protein</fullName>
    </submittedName>
</protein>
<dbReference type="InterPro" id="IPR001453">
    <property type="entry name" value="MoaB/Mog_dom"/>
</dbReference>
<feature type="domain" description="MoaB/Mog" evidence="3">
    <location>
        <begin position="2"/>
        <end position="70"/>
    </location>
</feature>
<gene>
    <name evidence="4" type="ORF">B1A_11963</name>
</gene>
<organism evidence="4">
    <name type="scientific">mine drainage metagenome</name>
    <dbReference type="NCBI Taxonomy" id="410659"/>
    <lineage>
        <taxon>unclassified sequences</taxon>
        <taxon>metagenomes</taxon>
        <taxon>ecological metagenomes</taxon>
    </lineage>
</organism>
<dbReference type="AlphaFoldDB" id="T1AD19"/>
<dbReference type="InterPro" id="IPR051920">
    <property type="entry name" value="MPT_Adenylyltrnsfr/MoaC-Rel"/>
</dbReference>
<comment type="caution">
    <text evidence="4">The sequence shown here is derived from an EMBL/GenBank/DDBJ whole genome shotgun (WGS) entry which is preliminary data.</text>
</comment>
<name>T1AD19_9ZZZZ</name>
<sequence>HPRDRTPEAVLAVGDFEVPGFGEAMRRVGAEHTPHAILSRQVAVVCGATLVMALPGALRATQESLDAVWQSLPHALEMIAGLPAASTDAGHAGPVGASPPR</sequence>
<proteinExistence type="predicted"/>
<reference evidence="4" key="1">
    <citation type="submission" date="2013-08" db="EMBL/GenBank/DDBJ databases">
        <authorList>
            <person name="Mendez C."/>
            <person name="Richter M."/>
            <person name="Ferrer M."/>
            <person name="Sanchez J."/>
        </authorList>
    </citation>
    <scope>NUCLEOTIDE SEQUENCE</scope>
</reference>
<evidence type="ECO:0000313" key="4">
    <source>
        <dbReference type="EMBL" id="EQD54992.1"/>
    </source>
</evidence>
<dbReference type="GO" id="GO:0006777">
    <property type="term" value="P:Mo-molybdopterin cofactor biosynthetic process"/>
    <property type="evidence" value="ECO:0007669"/>
    <property type="project" value="UniProtKB-KW"/>
</dbReference>
<comment type="pathway">
    <text evidence="1">Cofactor biosynthesis; molybdopterin biosynthesis.</text>
</comment>
<dbReference type="EMBL" id="AUZX01008626">
    <property type="protein sequence ID" value="EQD54992.1"/>
    <property type="molecule type" value="Genomic_DNA"/>
</dbReference>